<dbReference type="EMBL" id="CAUYUE010000001">
    <property type="protein sequence ID" value="CAK0737381.1"/>
    <property type="molecule type" value="Genomic_DNA"/>
</dbReference>
<evidence type="ECO:0000256" key="5">
    <source>
        <dbReference type="PIRSR" id="PIRSR006278-2"/>
    </source>
</evidence>
<dbReference type="Proteomes" id="UP001314263">
    <property type="component" value="Unassembled WGS sequence"/>
</dbReference>
<dbReference type="Pfam" id="PF00291">
    <property type="entry name" value="PALP"/>
    <property type="match status" value="1"/>
</dbReference>
<evidence type="ECO:0000256" key="4">
    <source>
        <dbReference type="PIRSR" id="PIRSR006278-1"/>
    </source>
</evidence>
<keyword evidence="8" id="KW-1185">Reference proteome</keyword>
<evidence type="ECO:0000256" key="1">
    <source>
        <dbReference type="ARBA" id="ARBA00001933"/>
    </source>
</evidence>
<comment type="caution">
    <text evidence="7">The sequence shown here is derived from an EMBL/GenBank/DDBJ whole genome shotgun (WGS) entry which is preliminary data.</text>
</comment>
<dbReference type="GO" id="GO:0019148">
    <property type="term" value="F:D-cysteine desulfhydrase activity"/>
    <property type="evidence" value="ECO:0007669"/>
    <property type="project" value="TreeGrafter"/>
</dbReference>
<dbReference type="InterPro" id="IPR001926">
    <property type="entry name" value="TrpB-like_PALP"/>
</dbReference>
<dbReference type="PANTHER" id="PTHR43780:SF7">
    <property type="entry name" value="D-CYSTEINE DESULFHYDRASE 2, MITOCHONDRIAL"/>
    <property type="match status" value="1"/>
</dbReference>
<dbReference type="SUPFAM" id="SSF53686">
    <property type="entry name" value="Tryptophan synthase beta subunit-like PLP-dependent enzymes"/>
    <property type="match status" value="1"/>
</dbReference>
<organism evidence="7 8">
    <name type="scientific">Coccomyxa viridis</name>
    <dbReference type="NCBI Taxonomy" id="1274662"/>
    <lineage>
        <taxon>Eukaryota</taxon>
        <taxon>Viridiplantae</taxon>
        <taxon>Chlorophyta</taxon>
        <taxon>core chlorophytes</taxon>
        <taxon>Trebouxiophyceae</taxon>
        <taxon>Trebouxiophyceae incertae sedis</taxon>
        <taxon>Coccomyxaceae</taxon>
        <taxon>Coccomyxa</taxon>
    </lineage>
</organism>
<dbReference type="AlphaFoldDB" id="A0AAV1HRM9"/>
<dbReference type="PIRSF" id="PIRSF006278">
    <property type="entry name" value="ACCD_DCysDesulf"/>
    <property type="match status" value="1"/>
</dbReference>
<evidence type="ECO:0000313" key="7">
    <source>
        <dbReference type="EMBL" id="CAK0737381.1"/>
    </source>
</evidence>
<feature type="active site" description="Nucleophile" evidence="4">
    <location>
        <position position="65"/>
    </location>
</feature>
<protein>
    <recommendedName>
        <fullName evidence="6">Tryptophan synthase beta chain-like PALP domain-containing protein</fullName>
    </recommendedName>
</protein>
<reference evidence="7 8" key="1">
    <citation type="submission" date="2023-10" db="EMBL/GenBank/DDBJ databases">
        <authorList>
            <person name="Maclean D."/>
            <person name="Macfadyen A."/>
        </authorList>
    </citation>
    <scope>NUCLEOTIDE SEQUENCE [LARGE SCALE GENOMIC DNA]</scope>
</reference>
<evidence type="ECO:0000313" key="8">
    <source>
        <dbReference type="Proteomes" id="UP001314263"/>
    </source>
</evidence>
<dbReference type="InterPro" id="IPR027278">
    <property type="entry name" value="ACCD_DCysDesulf"/>
</dbReference>
<evidence type="ECO:0000256" key="2">
    <source>
        <dbReference type="ARBA" id="ARBA00008639"/>
    </source>
</evidence>
<feature type="modified residue" description="N6-(pyridoxal phosphate)lysine" evidence="5">
    <location>
        <position position="38"/>
    </location>
</feature>
<dbReference type="Gene3D" id="3.40.50.1100">
    <property type="match status" value="2"/>
</dbReference>
<name>A0AAV1HRM9_9CHLO</name>
<sequence length="330" mass="35776">MLQRPDTIIKEYRIPDAPDAWVTILHDDLLHPVLGGNKLRKLDALLPTLQPSGITDVVTCGGLQSAHTAAIAAACAERGLRSHLLVRGERPAVPTGYHLLARMYGEVTYVPRSEYADRDAMLQRHAASIEAGLPAEAKVCIIEEGAASPLACLGLIRLVAHLARHWAASNRAVTIVTDCGTGTTAIGLAIGIAFLDLPWKVQGVMLADSAEYYLQQQKKLAKAFSSDFLTDSSAALRAKLERLPLHWVERLHPRKFGSILPGEIAICRQIARELGLLLDPIYSLAAWEVALQSAAEHSTGEDGSQHRVCILHCGGLHGLYGLAQRYPADF</sequence>
<dbReference type="InterPro" id="IPR036052">
    <property type="entry name" value="TrpB-like_PALP_sf"/>
</dbReference>
<proteinExistence type="inferred from homology"/>
<comment type="similarity">
    <text evidence="2">Belongs to the ACC deaminase/D-cysteine desulfhydrase family.</text>
</comment>
<gene>
    <name evidence="7" type="ORF">CVIRNUC_000903</name>
</gene>
<feature type="domain" description="Tryptophan synthase beta chain-like PALP" evidence="6">
    <location>
        <begin position="27"/>
        <end position="314"/>
    </location>
</feature>
<comment type="cofactor">
    <cofactor evidence="1">
        <name>pyridoxal 5'-phosphate</name>
        <dbReference type="ChEBI" id="CHEBI:597326"/>
    </cofactor>
</comment>
<dbReference type="PANTHER" id="PTHR43780">
    <property type="entry name" value="1-AMINOCYCLOPROPANE-1-CARBOXYLATE DEAMINASE-RELATED"/>
    <property type="match status" value="1"/>
</dbReference>
<evidence type="ECO:0000256" key="3">
    <source>
        <dbReference type="ARBA" id="ARBA00022898"/>
    </source>
</evidence>
<evidence type="ECO:0000259" key="6">
    <source>
        <dbReference type="Pfam" id="PF00291"/>
    </source>
</evidence>
<accession>A0AAV1HRM9</accession>
<keyword evidence="3 5" id="KW-0663">Pyridoxal phosphate</keyword>